<gene>
    <name evidence="2" type="ORF">GTP77_14325</name>
</gene>
<evidence type="ECO:0000256" key="1">
    <source>
        <dbReference type="SAM" id="Coils"/>
    </source>
</evidence>
<name>A0A7X4KLR7_9BURK</name>
<evidence type="ECO:0000313" key="3">
    <source>
        <dbReference type="Proteomes" id="UP000450676"/>
    </source>
</evidence>
<keyword evidence="3" id="KW-1185">Reference proteome</keyword>
<keyword evidence="1" id="KW-0175">Coiled coil</keyword>
<sequence length="241" mass="26460">MDPSSTTELPFRATTAEACAWLAQQTATPWTLARLIGHGLTPYVWLDYDAAFPELFGDANGGYAAPIFYEGDTQRLAAGSEDVLITITKDAYKIVTRLPEPGFRRALHELRFLKKEVEKLAGRIKHEAEEAAKPPKVESARESQFGIPKAEVLAAFGRLAKLDMDKALDGAIGIFGDDGARVKASARKSKRNAVWNPVTLALGLHDVYGVPIGSLKRAFKSHDFLYDWSGDWEQSLALLGK</sequence>
<proteinExistence type="predicted"/>
<feature type="coiled-coil region" evidence="1">
    <location>
        <begin position="103"/>
        <end position="130"/>
    </location>
</feature>
<dbReference type="EMBL" id="WWCU01000014">
    <property type="protein sequence ID" value="MYN08514.1"/>
    <property type="molecule type" value="Genomic_DNA"/>
</dbReference>
<dbReference type="Proteomes" id="UP000450676">
    <property type="component" value="Unassembled WGS sequence"/>
</dbReference>
<dbReference type="RefSeq" id="WP_161072832.1">
    <property type="nucleotide sequence ID" value="NZ_WWCU01000014.1"/>
</dbReference>
<reference evidence="2 3" key="1">
    <citation type="submission" date="2019-12" db="EMBL/GenBank/DDBJ databases">
        <title>Novel species isolated from a subtropical stream in China.</title>
        <authorList>
            <person name="Lu H."/>
        </authorList>
    </citation>
    <scope>NUCLEOTIDE SEQUENCE [LARGE SCALE GENOMIC DNA]</scope>
    <source>
        <strain evidence="2 3">FT127W</strain>
    </source>
</reference>
<comment type="caution">
    <text evidence="2">The sequence shown here is derived from an EMBL/GenBank/DDBJ whole genome shotgun (WGS) entry which is preliminary data.</text>
</comment>
<dbReference type="AlphaFoldDB" id="A0A7X4KLR7"/>
<accession>A0A7X4KLR7</accession>
<evidence type="ECO:0000313" key="2">
    <source>
        <dbReference type="EMBL" id="MYN08514.1"/>
    </source>
</evidence>
<organism evidence="2 3">
    <name type="scientific">Pseudoduganella aquatica</name>
    <dbReference type="NCBI Taxonomy" id="2660641"/>
    <lineage>
        <taxon>Bacteria</taxon>
        <taxon>Pseudomonadati</taxon>
        <taxon>Pseudomonadota</taxon>
        <taxon>Betaproteobacteria</taxon>
        <taxon>Burkholderiales</taxon>
        <taxon>Oxalobacteraceae</taxon>
        <taxon>Telluria group</taxon>
        <taxon>Pseudoduganella</taxon>
    </lineage>
</organism>
<protein>
    <submittedName>
        <fullName evidence="2">Uncharacterized protein</fullName>
    </submittedName>
</protein>